<protein>
    <submittedName>
        <fullName evidence="2">Uncharacterized protein</fullName>
    </submittedName>
</protein>
<dbReference type="EMBL" id="CM004476">
    <property type="protein sequence ID" value="OCT77111.1"/>
    <property type="molecule type" value="Genomic_DNA"/>
</dbReference>
<sequence length="110" mass="11895">MVAARAESRPSKFVDGESGRSSQPEASHDLQIVCDSRAKPARLGPANVGPACTLLVAARAILICAQKGAFGQGPEKQTTTHLLSLHLYKRQKCSLFNLFSHFVIMVHLLP</sequence>
<name>A0A974CRL2_XENLA</name>
<feature type="region of interest" description="Disordered" evidence="1">
    <location>
        <begin position="1"/>
        <end position="29"/>
    </location>
</feature>
<reference evidence="3" key="1">
    <citation type="journal article" date="2016" name="Nature">
        <title>Genome evolution in the allotetraploid frog Xenopus laevis.</title>
        <authorList>
            <person name="Session A.M."/>
            <person name="Uno Y."/>
            <person name="Kwon T."/>
            <person name="Chapman J.A."/>
            <person name="Toyoda A."/>
            <person name="Takahashi S."/>
            <person name="Fukui A."/>
            <person name="Hikosaka A."/>
            <person name="Suzuki A."/>
            <person name="Kondo M."/>
            <person name="van Heeringen S.J."/>
            <person name="Quigley I."/>
            <person name="Heinz S."/>
            <person name="Ogino H."/>
            <person name="Ochi H."/>
            <person name="Hellsten U."/>
            <person name="Lyons J.B."/>
            <person name="Simakov O."/>
            <person name="Putnam N."/>
            <person name="Stites J."/>
            <person name="Kuroki Y."/>
            <person name="Tanaka T."/>
            <person name="Michiue T."/>
            <person name="Watanabe M."/>
            <person name="Bogdanovic O."/>
            <person name="Lister R."/>
            <person name="Georgiou G."/>
            <person name="Paranjpe S.S."/>
            <person name="van Kruijsbergen I."/>
            <person name="Shu S."/>
            <person name="Carlson J."/>
            <person name="Kinoshita T."/>
            <person name="Ohta Y."/>
            <person name="Mawaribuchi S."/>
            <person name="Jenkins J."/>
            <person name="Grimwood J."/>
            <person name="Schmutz J."/>
            <person name="Mitros T."/>
            <person name="Mozaffari S.V."/>
            <person name="Suzuki Y."/>
            <person name="Haramoto Y."/>
            <person name="Yamamoto T.S."/>
            <person name="Takagi C."/>
            <person name="Heald R."/>
            <person name="Miller K."/>
            <person name="Haudenschild C."/>
            <person name="Kitzman J."/>
            <person name="Nakayama T."/>
            <person name="Izutsu Y."/>
            <person name="Robert J."/>
            <person name="Fortriede J."/>
            <person name="Burns K."/>
            <person name="Lotay V."/>
            <person name="Karimi K."/>
            <person name="Yasuoka Y."/>
            <person name="Dichmann D.S."/>
            <person name="Flajnik M.F."/>
            <person name="Houston D.W."/>
            <person name="Shendure J."/>
            <person name="DuPasquier L."/>
            <person name="Vize P.D."/>
            <person name="Zorn A.M."/>
            <person name="Ito M."/>
            <person name="Marcotte E.M."/>
            <person name="Wallingford J.B."/>
            <person name="Ito Y."/>
            <person name="Asashima M."/>
            <person name="Ueno N."/>
            <person name="Matsuda Y."/>
            <person name="Veenstra G.J."/>
            <person name="Fujiyama A."/>
            <person name="Harland R.M."/>
            <person name="Taira M."/>
            <person name="Rokhsar D.S."/>
        </authorList>
    </citation>
    <scope>NUCLEOTIDE SEQUENCE [LARGE SCALE GENOMIC DNA]</scope>
    <source>
        <strain evidence="3">J</strain>
    </source>
</reference>
<proteinExistence type="predicted"/>
<feature type="compositionally biased region" description="Basic and acidic residues" evidence="1">
    <location>
        <begin position="1"/>
        <end position="18"/>
    </location>
</feature>
<evidence type="ECO:0000313" key="2">
    <source>
        <dbReference type="EMBL" id="OCT77111.1"/>
    </source>
</evidence>
<dbReference type="Proteomes" id="UP000694892">
    <property type="component" value="Chromosome 6L"/>
</dbReference>
<evidence type="ECO:0000313" key="3">
    <source>
        <dbReference type="Proteomes" id="UP000694892"/>
    </source>
</evidence>
<organism evidence="2 3">
    <name type="scientific">Xenopus laevis</name>
    <name type="common">African clawed frog</name>
    <dbReference type="NCBI Taxonomy" id="8355"/>
    <lineage>
        <taxon>Eukaryota</taxon>
        <taxon>Metazoa</taxon>
        <taxon>Chordata</taxon>
        <taxon>Craniata</taxon>
        <taxon>Vertebrata</taxon>
        <taxon>Euteleostomi</taxon>
        <taxon>Amphibia</taxon>
        <taxon>Batrachia</taxon>
        <taxon>Anura</taxon>
        <taxon>Pipoidea</taxon>
        <taxon>Pipidae</taxon>
        <taxon>Xenopodinae</taxon>
        <taxon>Xenopus</taxon>
        <taxon>Xenopus</taxon>
    </lineage>
</organism>
<accession>A0A974CRL2</accession>
<gene>
    <name evidence="2" type="ORF">XELAEV_18032307mg</name>
</gene>
<evidence type="ECO:0000256" key="1">
    <source>
        <dbReference type="SAM" id="MobiDB-lite"/>
    </source>
</evidence>
<dbReference type="AlphaFoldDB" id="A0A974CRL2"/>